<evidence type="ECO:0000256" key="6">
    <source>
        <dbReference type="ARBA" id="ARBA00023136"/>
    </source>
</evidence>
<feature type="transmembrane region" description="Helical" evidence="7">
    <location>
        <begin position="97"/>
        <end position="119"/>
    </location>
</feature>
<dbReference type="SUPFAM" id="SSF161098">
    <property type="entry name" value="MetI-like"/>
    <property type="match status" value="1"/>
</dbReference>
<keyword evidence="3" id="KW-1003">Cell membrane</keyword>
<evidence type="ECO:0000313" key="10">
    <source>
        <dbReference type="Proteomes" id="UP000655037"/>
    </source>
</evidence>
<evidence type="ECO:0000256" key="7">
    <source>
        <dbReference type="RuleBase" id="RU363032"/>
    </source>
</evidence>
<dbReference type="Pfam" id="PF00528">
    <property type="entry name" value="BPD_transp_1"/>
    <property type="match status" value="1"/>
</dbReference>
<gene>
    <name evidence="9" type="ORF">IEI95_000395</name>
</gene>
<dbReference type="Proteomes" id="UP000655037">
    <property type="component" value="Unassembled WGS sequence"/>
</dbReference>
<keyword evidence="5 7" id="KW-1133">Transmembrane helix</keyword>
<dbReference type="AlphaFoldDB" id="A0AAE2US99"/>
<keyword evidence="6 7" id="KW-0472">Membrane</keyword>
<name>A0AAE2US99_AGRVI</name>
<sequence>MMSIEQSGPAARSRWLSLGSIHRLPFLIMLCIAWLILVLVVALGADYLAPFAYTEQSLLNRLKPPAFLGGDPKYLLGTDGLGRDVLSRLIYAMRMSVLIAIVGSMIGATVGTLLGFLAAHFRGLIEDIIMVFVDFQASMPFFIIALAVLAFFGNNFELFLVVVGLYGWEVYARLTRSLVLQAKGQGYAFAIGTLGVHPFCIYARHILPNILPVLIVQVTLNFPELILVETALSFLGLGIQPPQTSLGLMLGEGRNYLATAWWTGIPAGIVIFLTTLSISLVGDWLRDKLDPTLQLSGS</sequence>
<dbReference type="InterPro" id="IPR035906">
    <property type="entry name" value="MetI-like_sf"/>
</dbReference>
<accession>A0AAE2US99</accession>
<dbReference type="InterPro" id="IPR050366">
    <property type="entry name" value="BP-dependent_transpt_permease"/>
</dbReference>
<dbReference type="Gene3D" id="1.10.3720.10">
    <property type="entry name" value="MetI-like"/>
    <property type="match status" value="1"/>
</dbReference>
<evidence type="ECO:0000256" key="5">
    <source>
        <dbReference type="ARBA" id="ARBA00022989"/>
    </source>
</evidence>
<keyword evidence="2 7" id="KW-0813">Transport</keyword>
<proteinExistence type="inferred from homology"/>
<dbReference type="GO" id="GO:0005886">
    <property type="term" value="C:plasma membrane"/>
    <property type="evidence" value="ECO:0007669"/>
    <property type="project" value="UniProtKB-SubCell"/>
</dbReference>
<dbReference type="EMBL" id="JACXXJ020000001">
    <property type="protein sequence ID" value="MBF2712726.1"/>
    <property type="molecule type" value="Genomic_DNA"/>
</dbReference>
<evidence type="ECO:0000256" key="1">
    <source>
        <dbReference type="ARBA" id="ARBA00004651"/>
    </source>
</evidence>
<feature type="transmembrane region" description="Helical" evidence="7">
    <location>
        <begin position="21"/>
        <end position="45"/>
    </location>
</feature>
<dbReference type="PANTHER" id="PTHR43386:SF25">
    <property type="entry name" value="PEPTIDE ABC TRANSPORTER PERMEASE PROTEIN"/>
    <property type="match status" value="1"/>
</dbReference>
<evidence type="ECO:0000313" key="9">
    <source>
        <dbReference type="EMBL" id="MBF2712726.1"/>
    </source>
</evidence>
<comment type="caution">
    <text evidence="9">The sequence shown here is derived from an EMBL/GenBank/DDBJ whole genome shotgun (WGS) entry which is preliminary data.</text>
</comment>
<dbReference type="PANTHER" id="PTHR43386">
    <property type="entry name" value="OLIGOPEPTIDE TRANSPORT SYSTEM PERMEASE PROTEIN APPC"/>
    <property type="match status" value="1"/>
</dbReference>
<keyword evidence="4 7" id="KW-0812">Transmembrane</keyword>
<dbReference type="InterPro" id="IPR000515">
    <property type="entry name" value="MetI-like"/>
</dbReference>
<dbReference type="CDD" id="cd06261">
    <property type="entry name" value="TM_PBP2"/>
    <property type="match status" value="1"/>
</dbReference>
<dbReference type="RefSeq" id="WP_194415639.1">
    <property type="nucleotide sequence ID" value="NZ_JACXXJ020000001.1"/>
</dbReference>
<feature type="domain" description="ABC transmembrane type-1" evidence="8">
    <location>
        <begin position="93"/>
        <end position="282"/>
    </location>
</feature>
<organism evidence="9 10">
    <name type="scientific">Agrobacterium vitis</name>
    <name type="common">Rhizobium vitis</name>
    <dbReference type="NCBI Taxonomy" id="373"/>
    <lineage>
        <taxon>Bacteria</taxon>
        <taxon>Pseudomonadati</taxon>
        <taxon>Pseudomonadota</taxon>
        <taxon>Alphaproteobacteria</taxon>
        <taxon>Hyphomicrobiales</taxon>
        <taxon>Rhizobiaceae</taxon>
        <taxon>Rhizobium/Agrobacterium group</taxon>
        <taxon>Agrobacterium</taxon>
    </lineage>
</organism>
<evidence type="ECO:0000256" key="2">
    <source>
        <dbReference type="ARBA" id="ARBA00022448"/>
    </source>
</evidence>
<dbReference type="GO" id="GO:0055085">
    <property type="term" value="P:transmembrane transport"/>
    <property type="evidence" value="ECO:0007669"/>
    <property type="project" value="InterPro"/>
</dbReference>
<protein>
    <submittedName>
        <fullName evidence="9">ABC transporter permease</fullName>
    </submittedName>
</protein>
<comment type="similarity">
    <text evidence="7">Belongs to the binding-protein-dependent transport system permease family.</text>
</comment>
<evidence type="ECO:0000256" key="3">
    <source>
        <dbReference type="ARBA" id="ARBA00022475"/>
    </source>
</evidence>
<geneLocation type="plasmid" evidence="9">
    <name>unnamed1</name>
</geneLocation>
<evidence type="ECO:0000256" key="4">
    <source>
        <dbReference type="ARBA" id="ARBA00022692"/>
    </source>
</evidence>
<reference evidence="9" key="1">
    <citation type="submission" date="2020-11" db="EMBL/GenBank/DDBJ databases">
        <title>Agrobacterium vitis strain K377 genome.</title>
        <authorList>
            <person name="Xi H."/>
        </authorList>
    </citation>
    <scope>NUCLEOTIDE SEQUENCE</scope>
    <source>
        <strain evidence="9">K377</strain>
        <plasmid evidence="9">unnamed1</plasmid>
    </source>
</reference>
<feature type="transmembrane region" description="Helical" evidence="7">
    <location>
        <begin position="213"/>
        <end position="239"/>
    </location>
</feature>
<feature type="transmembrane region" description="Helical" evidence="7">
    <location>
        <begin position="260"/>
        <end position="281"/>
    </location>
</feature>
<keyword evidence="9" id="KW-0614">Plasmid</keyword>
<feature type="transmembrane region" description="Helical" evidence="7">
    <location>
        <begin position="186"/>
        <end position="207"/>
    </location>
</feature>
<dbReference type="PROSITE" id="PS50928">
    <property type="entry name" value="ABC_TM1"/>
    <property type="match status" value="1"/>
</dbReference>
<evidence type="ECO:0000259" key="8">
    <source>
        <dbReference type="PROSITE" id="PS50928"/>
    </source>
</evidence>
<comment type="subcellular location">
    <subcellularLocation>
        <location evidence="1 7">Cell membrane</location>
        <topology evidence="1 7">Multi-pass membrane protein</topology>
    </subcellularLocation>
</comment>